<evidence type="ECO:0000256" key="1">
    <source>
        <dbReference type="ARBA" id="ARBA00004651"/>
    </source>
</evidence>
<organism evidence="7 8">
    <name type="scientific">Ornithinimicrobium cryptoxanthini</name>
    <dbReference type="NCBI Taxonomy" id="2934161"/>
    <lineage>
        <taxon>Bacteria</taxon>
        <taxon>Bacillati</taxon>
        <taxon>Actinomycetota</taxon>
        <taxon>Actinomycetes</taxon>
        <taxon>Micrococcales</taxon>
        <taxon>Ornithinimicrobiaceae</taxon>
        <taxon>Ornithinimicrobium</taxon>
    </lineage>
</organism>
<dbReference type="InterPro" id="IPR017039">
    <property type="entry name" value="Virul_fac_BrkB"/>
</dbReference>
<evidence type="ECO:0000256" key="4">
    <source>
        <dbReference type="ARBA" id="ARBA00022989"/>
    </source>
</evidence>
<dbReference type="EMBL" id="CP099490">
    <property type="protein sequence ID" value="USQ75496.1"/>
    <property type="molecule type" value="Genomic_DNA"/>
</dbReference>
<proteinExistence type="predicted"/>
<sequence length="338" mass="36299">MSEEATEPSSKVSLKAVLKRTIAEFSDDGATDLAAALTYYAVLSIFPAILALTSLLGVLGQGPNTTQALLDVATDLGASEEQLAPVADYIDTLQGTGGASIALFIGLAGALWAASNYVNAFSRAMNAIFDVEEGRPVWKLRPQMVLITLVVLLMVVLVALSLALSGSVADAVFGVVGLSDQATMVWGIAKWPVMLVIVIGIIALLYWGTPNLKRKFRWFTPGALVAILVTVVATAGYGFYLANFGNYSATYGAMAGAILMLLLLWVVNVALLFGAEFDAEFERGRQLRAGLPAEEDLQTPPRDDRNLVKKAEKHQEIFEENRRVRIEAAQQSESADSR</sequence>
<keyword evidence="8" id="KW-1185">Reference proteome</keyword>
<evidence type="ECO:0000313" key="8">
    <source>
        <dbReference type="Proteomes" id="UP001056535"/>
    </source>
</evidence>
<keyword evidence="2" id="KW-1003">Cell membrane</keyword>
<reference evidence="7" key="1">
    <citation type="submission" date="2022-06" db="EMBL/GenBank/DDBJ databases">
        <title>Ornithinimicrobium JY.X270.</title>
        <authorList>
            <person name="Huang Y."/>
        </authorList>
    </citation>
    <scope>NUCLEOTIDE SEQUENCE</scope>
    <source>
        <strain evidence="7">JY.X270</strain>
    </source>
</reference>
<feature type="transmembrane region" description="Helical" evidence="6">
    <location>
        <begin position="144"/>
        <end position="164"/>
    </location>
</feature>
<evidence type="ECO:0000313" key="7">
    <source>
        <dbReference type="EMBL" id="USQ75496.1"/>
    </source>
</evidence>
<feature type="transmembrane region" description="Helical" evidence="6">
    <location>
        <begin position="218"/>
        <end position="240"/>
    </location>
</feature>
<dbReference type="RefSeq" id="WP_252619922.1">
    <property type="nucleotide sequence ID" value="NZ_CP099490.1"/>
</dbReference>
<evidence type="ECO:0000256" key="3">
    <source>
        <dbReference type="ARBA" id="ARBA00022692"/>
    </source>
</evidence>
<keyword evidence="5 6" id="KW-0472">Membrane</keyword>
<evidence type="ECO:0000256" key="6">
    <source>
        <dbReference type="SAM" id="Phobius"/>
    </source>
</evidence>
<keyword evidence="3 6" id="KW-0812">Transmembrane</keyword>
<comment type="subcellular location">
    <subcellularLocation>
        <location evidence="1">Cell membrane</location>
        <topology evidence="1">Multi-pass membrane protein</topology>
    </subcellularLocation>
</comment>
<dbReference type="Pfam" id="PF03631">
    <property type="entry name" value="Virul_fac_BrkB"/>
    <property type="match status" value="1"/>
</dbReference>
<dbReference type="Proteomes" id="UP001056535">
    <property type="component" value="Chromosome"/>
</dbReference>
<dbReference type="PANTHER" id="PTHR30213:SF0">
    <property type="entry name" value="UPF0761 MEMBRANE PROTEIN YIHY"/>
    <property type="match status" value="1"/>
</dbReference>
<gene>
    <name evidence="7" type="ORF">NF557_12840</name>
</gene>
<dbReference type="NCBIfam" id="TIGR00765">
    <property type="entry name" value="yihY_not_rbn"/>
    <property type="match status" value="1"/>
</dbReference>
<feature type="transmembrane region" description="Helical" evidence="6">
    <location>
        <begin position="37"/>
        <end position="59"/>
    </location>
</feature>
<feature type="transmembrane region" description="Helical" evidence="6">
    <location>
        <begin position="184"/>
        <end position="206"/>
    </location>
</feature>
<accession>A0ABY4YFF4</accession>
<evidence type="ECO:0000256" key="5">
    <source>
        <dbReference type="ARBA" id="ARBA00023136"/>
    </source>
</evidence>
<dbReference type="PANTHER" id="PTHR30213">
    <property type="entry name" value="INNER MEMBRANE PROTEIN YHJD"/>
    <property type="match status" value="1"/>
</dbReference>
<evidence type="ECO:0000256" key="2">
    <source>
        <dbReference type="ARBA" id="ARBA00022475"/>
    </source>
</evidence>
<keyword evidence="4 6" id="KW-1133">Transmembrane helix</keyword>
<protein>
    <submittedName>
        <fullName evidence="7">YihY/virulence factor BrkB family protein</fullName>
    </submittedName>
</protein>
<feature type="transmembrane region" description="Helical" evidence="6">
    <location>
        <begin position="252"/>
        <end position="275"/>
    </location>
</feature>
<dbReference type="PIRSF" id="PIRSF035875">
    <property type="entry name" value="RNase_BN"/>
    <property type="match status" value="1"/>
</dbReference>
<name>A0ABY4YFF4_9MICO</name>